<evidence type="ECO:0000256" key="6">
    <source>
        <dbReference type="ARBA" id="ARBA00023002"/>
    </source>
</evidence>
<dbReference type="PANTHER" id="PTHR43765:SF2">
    <property type="entry name" value="2-DEHYDROPANTOATE 2-REDUCTASE"/>
    <property type="match status" value="1"/>
</dbReference>
<sequence>MKISIIGAGAMGSLFGGKLSAAGNDVVLYDINKAHVEAVNKDGLKIETLATGEIEVVTPKASSDANEVNGSDIMIVFVKSTATGIIADNFKKAATDSTIVVTLQNGYGNEEILKNSFGASHTAAGVTSQGATFAGPGHIKHAGNGPTHICMSDKNNDKLKPFIQALNKAGFEADIETNIESLVWSKLVINVGINALTALSGLKNGELLDYAEMKALMKDLVDEAVAVCEKTGIKLTYDNPLEVVYSVAEKTGPNRSSMLQDFDRGSMTEIDFINNAIVRAADEAGIDVPVNRTITRLVKTIDLSRK</sequence>
<reference evidence="12 13" key="1">
    <citation type="submission" date="2022-12" db="EMBL/GenBank/DDBJ databases">
        <title>Metagenome assembled genome from gulf of manar.</title>
        <authorList>
            <person name="Kohli P."/>
            <person name="Pk S."/>
            <person name="Venkata Ramana C."/>
            <person name="Sasikala C."/>
        </authorList>
    </citation>
    <scope>NUCLEOTIDE SEQUENCE [LARGE SCALE GENOMIC DNA]</scope>
    <source>
        <strain evidence="12">JB008</strain>
    </source>
</reference>
<dbReference type="PANTHER" id="PTHR43765">
    <property type="entry name" value="2-DEHYDROPANTOATE 2-REDUCTASE-RELATED"/>
    <property type="match status" value="1"/>
</dbReference>
<dbReference type="InterPro" id="IPR003710">
    <property type="entry name" value="ApbA"/>
</dbReference>
<evidence type="ECO:0000256" key="8">
    <source>
        <dbReference type="ARBA" id="ARBA00048793"/>
    </source>
</evidence>
<dbReference type="FunFam" id="1.10.1040.10:FF:000017">
    <property type="entry name" value="2-dehydropantoate 2-reductase"/>
    <property type="match status" value="1"/>
</dbReference>
<dbReference type="NCBIfam" id="TIGR00745">
    <property type="entry name" value="apbA_panE"/>
    <property type="match status" value="1"/>
</dbReference>
<dbReference type="InterPro" id="IPR036291">
    <property type="entry name" value="NAD(P)-bd_dom_sf"/>
</dbReference>
<comment type="function">
    <text evidence="9">Catalyzes the NADPH-dependent reduction of ketopantoate into pantoic acid.</text>
</comment>
<comment type="caution">
    <text evidence="12">The sequence shown here is derived from an EMBL/GenBank/DDBJ whole genome shotgun (WGS) entry which is preliminary data.</text>
</comment>
<dbReference type="InterPro" id="IPR013328">
    <property type="entry name" value="6PGD_dom2"/>
</dbReference>
<keyword evidence="5 9" id="KW-0521">NADP</keyword>
<evidence type="ECO:0000313" key="13">
    <source>
        <dbReference type="Proteomes" id="UP001221217"/>
    </source>
</evidence>
<dbReference type="Gene3D" id="1.10.1040.10">
    <property type="entry name" value="N-(1-d-carboxylethyl)-l-norvaline Dehydrogenase, domain 2"/>
    <property type="match status" value="1"/>
</dbReference>
<dbReference type="SUPFAM" id="SSF48179">
    <property type="entry name" value="6-phosphogluconate dehydrogenase C-terminal domain-like"/>
    <property type="match status" value="1"/>
</dbReference>
<dbReference type="GO" id="GO:0050661">
    <property type="term" value="F:NADP binding"/>
    <property type="evidence" value="ECO:0007669"/>
    <property type="project" value="TreeGrafter"/>
</dbReference>
<proteinExistence type="inferred from homology"/>
<keyword evidence="6 9" id="KW-0560">Oxidoreductase</keyword>
<comment type="catalytic activity">
    <reaction evidence="8 9">
        <text>(R)-pantoate + NADP(+) = 2-dehydropantoate + NADPH + H(+)</text>
        <dbReference type="Rhea" id="RHEA:16233"/>
        <dbReference type="ChEBI" id="CHEBI:11561"/>
        <dbReference type="ChEBI" id="CHEBI:15378"/>
        <dbReference type="ChEBI" id="CHEBI:15980"/>
        <dbReference type="ChEBI" id="CHEBI:57783"/>
        <dbReference type="ChEBI" id="CHEBI:58349"/>
        <dbReference type="EC" id="1.1.1.169"/>
    </reaction>
</comment>
<evidence type="ECO:0000259" key="11">
    <source>
        <dbReference type="Pfam" id="PF08546"/>
    </source>
</evidence>
<feature type="domain" description="Ketopantoate reductase C-terminal" evidence="11">
    <location>
        <begin position="178"/>
        <end position="301"/>
    </location>
</feature>
<dbReference type="InterPro" id="IPR013332">
    <property type="entry name" value="KPR_N"/>
</dbReference>
<evidence type="ECO:0000256" key="9">
    <source>
        <dbReference type="RuleBase" id="RU362068"/>
    </source>
</evidence>
<evidence type="ECO:0000256" key="4">
    <source>
        <dbReference type="ARBA" id="ARBA00019465"/>
    </source>
</evidence>
<evidence type="ECO:0000256" key="2">
    <source>
        <dbReference type="ARBA" id="ARBA00007870"/>
    </source>
</evidence>
<dbReference type="Pfam" id="PF08546">
    <property type="entry name" value="ApbA_C"/>
    <property type="match status" value="1"/>
</dbReference>
<dbReference type="GO" id="GO:0015940">
    <property type="term" value="P:pantothenate biosynthetic process"/>
    <property type="evidence" value="ECO:0007669"/>
    <property type="project" value="UniProtKB-KW"/>
</dbReference>
<dbReference type="EMBL" id="JAQQAL010000022">
    <property type="protein sequence ID" value="MDC7227086.1"/>
    <property type="molecule type" value="Genomic_DNA"/>
</dbReference>
<accession>A0AAJ1MKR8</accession>
<protein>
    <recommendedName>
        <fullName evidence="4 9">2-dehydropantoate 2-reductase</fullName>
        <ecNumber evidence="3 9">1.1.1.169</ecNumber>
    </recommendedName>
    <alternativeName>
        <fullName evidence="7 9">Ketopantoate reductase</fullName>
    </alternativeName>
</protein>
<organism evidence="12 13">
    <name type="scientific">Candidatus Thalassospirochaeta sargassi</name>
    <dbReference type="NCBI Taxonomy" id="3119039"/>
    <lineage>
        <taxon>Bacteria</taxon>
        <taxon>Pseudomonadati</taxon>
        <taxon>Spirochaetota</taxon>
        <taxon>Spirochaetia</taxon>
        <taxon>Spirochaetales</taxon>
        <taxon>Spirochaetaceae</taxon>
        <taxon>Candidatus Thalassospirochaeta</taxon>
    </lineage>
</organism>
<evidence type="ECO:0000313" key="12">
    <source>
        <dbReference type="EMBL" id="MDC7227086.1"/>
    </source>
</evidence>
<dbReference type="GO" id="GO:0008677">
    <property type="term" value="F:2-dehydropantoate 2-reductase activity"/>
    <property type="evidence" value="ECO:0007669"/>
    <property type="project" value="UniProtKB-EC"/>
</dbReference>
<gene>
    <name evidence="12" type="ORF">PQJ61_10025</name>
</gene>
<name>A0AAJ1MKR8_9SPIO</name>
<evidence type="ECO:0000256" key="7">
    <source>
        <dbReference type="ARBA" id="ARBA00032024"/>
    </source>
</evidence>
<comment type="similarity">
    <text evidence="2 9">Belongs to the ketopantoate reductase family.</text>
</comment>
<comment type="pathway">
    <text evidence="1 9">Cofactor biosynthesis; (R)-pantothenate biosynthesis; (R)-pantoate from 3-methyl-2-oxobutanoate: step 2/2.</text>
</comment>
<keyword evidence="9" id="KW-0566">Pantothenate biosynthesis</keyword>
<evidence type="ECO:0000256" key="3">
    <source>
        <dbReference type="ARBA" id="ARBA00013014"/>
    </source>
</evidence>
<feature type="domain" description="Ketopantoate reductase N-terminal" evidence="10">
    <location>
        <begin position="3"/>
        <end position="149"/>
    </location>
</feature>
<evidence type="ECO:0000256" key="5">
    <source>
        <dbReference type="ARBA" id="ARBA00022857"/>
    </source>
</evidence>
<evidence type="ECO:0000256" key="1">
    <source>
        <dbReference type="ARBA" id="ARBA00004994"/>
    </source>
</evidence>
<dbReference type="InterPro" id="IPR050838">
    <property type="entry name" value="Ketopantoate_reductase"/>
</dbReference>
<dbReference type="Gene3D" id="3.40.50.720">
    <property type="entry name" value="NAD(P)-binding Rossmann-like Domain"/>
    <property type="match status" value="1"/>
</dbReference>
<dbReference type="Pfam" id="PF02558">
    <property type="entry name" value="ApbA"/>
    <property type="match status" value="1"/>
</dbReference>
<dbReference type="InterPro" id="IPR008927">
    <property type="entry name" value="6-PGluconate_DH-like_C_sf"/>
</dbReference>
<dbReference type="GO" id="GO:0005737">
    <property type="term" value="C:cytoplasm"/>
    <property type="evidence" value="ECO:0007669"/>
    <property type="project" value="TreeGrafter"/>
</dbReference>
<dbReference type="Proteomes" id="UP001221217">
    <property type="component" value="Unassembled WGS sequence"/>
</dbReference>
<dbReference type="EC" id="1.1.1.169" evidence="3 9"/>
<dbReference type="SUPFAM" id="SSF51735">
    <property type="entry name" value="NAD(P)-binding Rossmann-fold domains"/>
    <property type="match status" value="1"/>
</dbReference>
<evidence type="ECO:0000259" key="10">
    <source>
        <dbReference type="Pfam" id="PF02558"/>
    </source>
</evidence>
<dbReference type="AlphaFoldDB" id="A0AAJ1MKR8"/>
<dbReference type="InterPro" id="IPR013752">
    <property type="entry name" value="KPA_reductase"/>
</dbReference>